<protein>
    <submittedName>
        <fullName evidence="2">Uncharacterized protein</fullName>
    </submittedName>
</protein>
<keyword evidence="1" id="KW-1133">Transmembrane helix</keyword>
<dbReference type="RefSeq" id="WP_218472352.1">
    <property type="nucleotide sequence ID" value="NZ_BAABJN010000012.1"/>
</dbReference>
<sequence>MAWDQLPNLARAVLGSLIAIVFALFAASFVTLYELVARDTQGARYLAVAQTLAWTGIAASLIWAVVLMVGKLRNRTPIAWTPLIAVPLIIESWLVGFLIALVLASV</sequence>
<feature type="transmembrane region" description="Helical" evidence="1">
    <location>
        <begin position="45"/>
        <end position="66"/>
    </location>
</feature>
<keyword evidence="3" id="KW-1185">Reference proteome</keyword>
<feature type="transmembrane region" description="Helical" evidence="1">
    <location>
        <begin position="12"/>
        <end position="33"/>
    </location>
</feature>
<reference evidence="2 3" key="1">
    <citation type="submission" date="2021-07" db="EMBL/GenBank/DDBJ databases">
        <title>Whole Genome Sequence of Nocardia Iowensis.</title>
        <authorList>
            <person name="Lamm A."/>
            <person name="Collins-Fairclough A.M."/>
            <person name="Bunk B."/>
            <person name="Sproer C."/>
        </authorList>
    </citation>
    <scope>NUCLEOTIDE SEQUENCE [LARGE SCALE GENOMIC DNA]</scope>
    <source>
        <strain evidence="2 3">NRRL 5646</strain>
    </source>
</reference>
<gene>
    <name evidence="2" type="ORF">KV110_40405</name>
</gene>
<dbReference type="EMBL" id="CP078145">
    <property type="protein sequence ID" value="QXN91498.1"/>
    <property type="molecule type" value="Genomic_DNA"/>
</dbReference>
<proteinExistence type="predicted"/>
<evidence type="ECO:0000313" key="3">
    <source>
        <dbReference type="Proteomes" id="UP000694257"/>
    </source>
</evidence>
<accession>A0ABX8RPH9</accession>
<evidence type="ECO:0000256" key="1">
    <source>
        <dbReference type="SAM" id="Phobius"/>
    </source>
</evidence>
<dbReference type="Proteomes" id="UP000694257">
    <property type="component" value="Chromosome"/>
</dbReference>
<keyword evidence="1" id="KW-0812">Transmembrane</keyword>
<keyword evidence="1" id="KW-0472">Membrane</keyword>
<organism evidence="2 3">
    <name type="scientific">Nocardia iowensis</name>
    <dbReference type="NCBI Taxonomy" id="204891"/>
    <lineage>
        <taxon>Bacteria</taxon>
        <taxon>Bacillati</taxon>
        <taxon>Actinomycetota</taxon>
        <taxon>Actinomycetes</taxon>
        <taxon>Mycobacteriales</taxon>
        <taxon>Nocardiaceae</taxon>
        <taxon>Nocardia</taxon>
    </lineage>
</organism>
<feature type="transmembrane region" description="Helical" evidence="1">
    <location>
        <begin position="78"/>
        <end position="104"/>
    </location>
</feature>
<name>A0ABX8RPH9_NOCIO</name>
<evidence type="ECO:0000313" key="2">
    <source>
        <dbReference type="EMBL" id="QXN91498.1"/>
    </source>
</evidence>